<evidence type="ECO:0000313" key="2">
    <source>
        <dbReference type="Proteomes" id="UP000538566"/>
    </source>
</evidence>
<dbReference type="AlphaFoldDB" id="A0A7W7AEM5"/>
<name>A0A7W7AEM5_9SPHN</name>
<evidence type="ECO:0000313" key="1">
    <source>
        <dbReference type="EMBL" id="MBB4615471.1"/>
    </source>
</evidence>
<accession>A0A7W7AEM5</accession>
<sequence length="30" mass="3192">MPAELPRDALLSAVQQVSGPIDVPVRDLGF</sequence>
<proteinExistence type="predicted"/>
<dbReference type="Proteomes" id="UP000538566">
    <property type="component" value="Unassembled WGS sequence"/>
</dbReference>
<reference evidence="1 2" key="1">
    <citation type="submission" date="2020-08" db="EMBL/GenBank/DDBJ databases">
        <title>Genomic Encyclopedia of Type Strains, Phase IV (KMG-IV): sequencing the most valuable type-strain genomes for metagenomic binning, comparative biology and taxonomic classification.</title>
        <authorList>
            <person name="Goeker M."/>
        </authorList>
    </citation>
    <scope>NUCLEOTIDE SEQUENCE [LARGE SCALE GENOMIC DNA]</scope>
    <source>
        <strain evidence="1 2">DSM 17507</strain>
    </source>
</reference>
<organism evidence="1 2">
    <name type="scientific">Novosphingobium taihuense</name>
    <dbReference type="NCBI Taxonomy" id="260085"/>
    <lineage>
        <taxon>Bacteria</taxon>
        <taxon>Pseudomonadati</taxon>
        <taxon>Pseudomonadota</taxon>
        <taxon>Alphaproteobacteria</taxon>
        <taxon>Sphingomonadales</taxon>
        <taxon>Sphingomonadaceae</taxon>
        <taxon>Novosphingobium</taxon>
    </lineage>
</organism>
<protein>
    <submittedName>
        <fullName evidence="1">Uncharacterized protein</fullName>
    </submittedName>
</protein>
<comment type="caution">
    <text evidence="1">The sequence shown here is derived from an EMBL/GenBank/DDBJ whole genome shotgun (WGS) entry which is preliminary data.</text>
</comment>
<gene>
    <name evidence="1" type="ORF">GGR37_003767</name>
</gene>
<dbReference type="EMBL" id="JACHOA010000008">
    <property type="protein sequence ID" value="MBB4615471.1"/>
    <property type="molecule type" value="Genomic_DNA"/>
</dbReference>
<keyword evidence="2" id="KW-1185">Reference proteome</keyword>